<dbReference type="PRINTS" id="PR01853">
    <property type="entry name" value="YAJCTRNLCASE"/>
</dbReference>
<evidence type="ECO:0000313" key="13">
    <source>
        <dbReference type="Proteomes" id="UP000218767"/>
    </source>
</evidence>
<dbReference type="InterPro" id="IPR003849">
    <property type="entry name" value="Preprotein_translocase_YajC"/>
</dbReference>
<sequence>MNLIFPTAYAQEAAGQPSMTYNLILFGGMFVLFYLILWRPQSKRAKEHKDLITSVSKGDEIMTSGGLMGKVVNVSDDYIAVEVAEKVVLKLQKSSVAAVLPKGTISQI</sequence>
<dbReference type="Proteomes" id="UP000218767">
    <property type="component" value="Unassembled WGS sequence"/>
</dbReference>
<keyword evidence="10 11" id="KW-0472">Membrane</keyword>
<keyword evidence="6 11" id="KW-0812">Transmembrane</keyword>
<evidence type="ECO:0000256" key="3">
    <source>
        <dbReference type="ARBA" id="ARBA00014962"/>
    </source>
</evidence>
<evidence type="ECO:0000256" key="11">
    <source>
        <dbReference type="SAM" id="Phobius"/>
    </source>
</evidence>
<keyword evidence="4" id="KW-0813">Transport</keyword>
<evidence type="ECO:0000256" key="2">
    <source>
        <dbReference type="ARBA" id="ARBA00006742"/>
    </source>
</evidence>
<dbReference type="GO" id="GO:0005886">
    <property type="term" value="C:plasma membrane"/>
    <property type="evidence" value="ECO:0007669"/>
    <property type="project" value="UniProtKB-SubCell"/>
</dbReference>
<evidence type="ECO:0000256" key="7">
    <source>
        <dbReference type="ARBA" id="ARBA00022927"/>
    </source>
</evidence>
<proteinExistence type="inferred from homology"/>
<evidence type="ECO:0000256" key="10">
    <source>
        <dbReference type="ARBA" id="ARBA00023136"/>
    </source>
</evidence>
<keyword evidence="5" id="KW-1003">Cell membrane</keyword>
<protein>
    <recommendedName>
        <fullName evidence="3">Sec translocon accessory complex subunit YajC</fullName>
    </recommendedName>
</protein>
<evidence type="ECO:0000256" key="4">
    <source>
        <dbReference type="ARBA" id="ARBA00022448"/>
    </source>
</evidence>
<evidence type="ECO:0000313" key="12">
    <source>
        <dbReference type="EMBL" id="PCI79255.1"/>
    </source>
</evidence>
<keyword evidence="7" id="KW-0653">Protein transport</keyword>
<evidence type="ECO:0000256" key="5">
    <source>
        <dbReference type="ARBA" id="ARBA00022475"/>
    </source>
</evidence>
<dbReference type="GO" id="GO:0015031">
    <property type="term" value="P:protein transport"/>
    <property type="evidence" value="ECO:0007669"/>
    <property type="project" value="UniProtKB-KW"/>
</dbReference>
<evidence type="ECO:0000256" key="8">
    <source>
        <dbReference type="ARBA" id="ARBA00022989"/>
    </source>
</evidence>
<name>A0A2A4XB21_9GAMM</name>
<dbReference type="PANTHER" id="PTHR33909">
    <property type="entry name" value="SEC TRANSLOCON ACCESSORY COMPLEX SUBUNIT YAJC"/>
    <property type="match status" value="1"/>
</dbReference>
<dbReference type="PANTHER" id="PTHR33909:SF1">
    <property type="entry name" value="SEC TRANSLOCON ACCESSORY COMPLEX SUBUNIT YAJC"/>
    <property type="match status" value="1"/>
</dbReference>
<evidence type="ECO:0000256" key="9">
    <source>
        <dbReference type="ARBA" id="ARBA00023010"/>
    </source>
</evidence>
<evidence type="ECO:0000256" key="1">
    <source>
        <dbReference type="ARBA" id="ARBA00004162"/>
    </source>
</evidence>
<comment type="similarity">
    <text evidence="2">Belongs to the YajC family.</text>
</comment>
<dbReference type="EMBL" id="NVUL01000019">
    <property type="protein sequence ID" value="PCI79255.1"/>
    <property type="molecule type" value="Genomic_DNA"/>
</dbReference>
<dbReference type="NCBIfam" id="TIGR00739">
    <property type="entry name" value="yajC"/>
    <property type="match status" value="1"/>
</dbReference>
<comment type="subcellular location">
    <subcellularLocation>
        <location evidence="1">Cell membrane</location>
        <topology evidence="1">Single-pass membrane protein</topology>
    </subcellularLocation>
</comment>
<dbReference type="SMART" id="SM01323">
    <property type="entry name" value="YajC"/>
    <property type="match status" value="1"/>
</dbReference>
<feature type="transmembrane region" description="Helical" evidence="11">
    <location>
        <begin position="20"/>
        <end position="38"/>
    </location>
</feature>
<accession>A0A2A4XB21</accession>
<keyword evidence="9" id="KW-0811">Translocation</keyword>
<dbReference type="AlphaFoldDB" id="A0A2A4XB21"/>
<dbReference type="Pfam" id="PF02699">
    <property type="entry name" value="YajC"/>
    <property type="match status" value="1"/>
</dbReference>
<gene>
    <name evidence="12" type="primary">yajC</name>
    <name evidence="12" type="ORF">COB20_05070</name>
</gene>
<reference evidence="13" key="1">
    <citation type="submission" date="2017-08" db="EMBL/GenBank/DDBJ databases">
        <title>A dynamic microbial community with high functional redundancy inhabits the cold, oxic subseafloor aquifer.</title>
        <authorList>
            <person name="Tully B.J."/>
            <person name="Wheat C.G."/>
            <person name="Glazer B.T."/>
            <person name="Huber J.A."/>
        </authorList>
    </citation>
    <scope>NUCLEOTIDE SEQUENCE [LARGE SCALE GENOMIC DNA]</scope>
</reference>
<evidence type="ECO:0000256" key="6">
    <source>
        <dbReference type="ARBA" id="ARBA00022692"/>
    </source>
</evidence>
<comment type="caution">
    <text evidence="12">The sequence shown here is derived from an EMBL/GenBank/DDBJ whole genome shotgun (WGS) entry which is preliminary data.</text>
</comment>
<keyword evidence="8 11" id="KW-1133">Transmembrane helix</keyword>
<organism evidence="12 13">
    <name type="scientific">SAR86 cluster bacterium</name>
    <dbReference type="NCBI Taxonomy" id="2030880"/>
    <lineage>
        <taxon>Bacteria</taxon>
        <taxon>Pseudomonadati</taxon>
        <taxon>Pseudomonadota</taxon>
        <taxon>Gammaproteobacteria</taxon>
        <taxon>SAR86 cluster</taxon>
    </lineage>
</organism>